<dbReference type="Proteomes" id="UP000813215">
    <property type="component" value="Unassembled WGS sequence"/>
</dbReference>
<organism evidence="3 4">
    <name type="scientific">Pelatocladus maniniholoensis HA4357-MV3</name>
    <dbReference type="NCBI Taxonomy" id="1117104"/>
    <lineage>
        <taxon>Bacteria</taxon>
        <taxon>Bacillati</taxon>
        <taxon>Cyanobacteriota</taxon>
        <taxon>Cyanophyceae</taxon>
        <taxon>Nostocales</taxon>
        <taxon>Nostocaceae</taxon>
        <taxon>Pelatocladus</taxon>
    </lineage>
</organism>
<dbReference type="SUPFAM" id="SSF53756">
    <property type="entry name" value="UDP-Glycosyltransferase/glycogen phosphorylase"/>
    <property type="match status" value="1"/>
</dbReference>
<evidence type="ECO:0000256" key="1">
    <source>
        <dbReference type="ARBA" id="ARBA00022676"/>
    </source>
</evidence>
<dbReference type="InterPro" id="IPR051199">
    <property type="entry name" value="LPS_LOS_Heptosyltrfase"/>
</dbReference>
<keyword evidence="2" id="KW-0808">Transferase</keyword>
<name>A0A9E3LSW7_9NOST</name>
<evidence type="ECO:0000313" key="4">
    <source>
        <dbReference type="Proteomes" id="UP000813215"/>
    </source>
</evidence>
<keyword evidence="1" id="KW-0328">Glycosyltransferase</keyword>
<reference evidence="3" key="1">
    <citation type="submission" date="2021-05" db="EMBL/GenBank/DDBJ databases">
        <authorList>
            <person name="Pietrasiak N."/>
            <person name="Ward R."/>
            <person name="Stajich J.E."/>
            <person name="Kurbessoian T."/>
        </authorList>
    </citation>
    <scope>NUCLEOTIDE SEQUENCE</scope>
    <source>
        <strain evidence="3">HA4357-MV3</strain>
    </source>
</reference>
<comment type="caution">
    <text evidence="3">The sequence shown here is derived from an EMBL/GenBank/DDBJ whole genome shotgun (WGS) entry which is preliminary data.</text>
</comment>
<protein>
    <submittedName>
        <fullName evidence="3">Glycosyltransferase family 9 protein</fullName>
    </submittedName>
</protein>
<dbReference type="AlphaFoldDB" id="A0A9E3LSW7"/>
<gene>
    <name evidence="3" type="ORF">KME28_07900</name>
</gene>
<evidence type="ECO:0000256" key="2">
    <source>
        <dbReference type="ARBA" id="ARBA00022679"/>
    </source>
</evidence>
<dbReference type="GO" id="GO:0005829">
    <property type="term" value="C:cytosol"/>
    <property type="evidence" value="ECO:0007669"/>
    <property type="project" value="TreeGrafter"/>
</dbReference>
<evidence type="ECO:0000313" key="3">
    <source>
        <dbReference type="EMBL" id="MBW4431639.1"/>
    </source>
</evidence>
<dbReference type="CDD" id="cd03789">
    <property type="entry name" value="GT9_LPS_heptosyltransferase"/>
    <property type="match status" value="1"/>
</dbReference>
<dbReference type="InterPro" id="IPR002201">
    <property type="entry name" value="Glyco_trans_9"/>
</dbReference>
<proteinExistence type="predicted"/>
<dbReference type="PANTHER" id="PTHR30160:SF1">
    <property type="entry name" value="LIPOPOLYSACCHARIDE 1,2-N-ACETYLGLUCOSAMINETRANSFERASE-RELATED"/>
    <property type="match status" value="1"/>
</dbReference>
<dbReference type="PANTHER" id="PTHR30160">
    <property type="entry name" value="TETRAACYLDISACCHARIDE 4'-KINASE-RELATED"/>
    <property type="match status" value="1"/>
</dbReference>
<reference evidence="3" key="2">
    <citation type="journal article" date="2022" name="Microbiol. Resour. Announc.">
        <title>Metagenome Sequencing to Explore Phylogenomics of Terrestrial Cyanobacteria.</title>
        <authorList>
            <person name="Ward R.D."/>
            <person name="Stajich J.E."/>
            <person name="Johansen J.R."/>
            <person name="Huntemann M."/>
            <person name="Clum A."/>
            <person name="Foster B."/>
            <person name="Foster B."/>
            <person name="Roux S."/>
            <person name="Palaniappan K."/>
            <person name="Varghese N."/>
            <person name="Mukherjee S."/>
            <person name="Reddy T.B.K."/>
            <person name="Daum C."/>
            <person name="Copeland A."/>
            <person name="Chen I.A."/>
            <person name="Ivanova N.N."/>
            <person name="Kyrpides N.C."/>
            <person name="Shapiro N."/>
            <person name="Eloe-Fadrosh E.A."/>
            <person name="Pietrasiak N."/>
        </authorList>
    </citation>
    <scope>NUCLEOTIDE SEQUENCE</scope>
    <source>
        <strain evidence="3">HA4357-MV3</strain>
    </source>
</reference>
<dbReference type="EMBL" id="JAHHHW010000073">
    <property type="protein sequence ID" value="MBW4431639.1"/>
    <property type="molecule type" value="Genomic_DNA"/>
</dbReference>
<dbReference type="Pfam" id="PF01075">
    <property type="entry name" value="Glyco_transf_9"/>
    <property type="match status" value="1"/>
</dbReference>
<dbReference type="GO" id="GO:0008713">
    <property type="term" value="F:ADP-heptose-lipopolysaccharide heptosyltransferase activity"/>
    <property type="evidence" value="ECO:0007669"/>
    <property type="project" value="TreeGrafter"/>
</dbReference>
<dbReference type="GO" id="GO:0009244">
    <property type="term" value="P:lipopolysaccharide core region biosynthetic process"/>
    <property type="evidence" value="ECO:0007669"/>
    <property type="project" value="TreeGrafter"/>
</dbReference>
<accession>A0A9E3LSW7</accession>
<dbReference type="Gene3D" id="3.40.50.2000">
    <property type="entry name" value="Glycogen Phosphorylase B"/>
    <property type="match status" value="2"/>
</dbReference>
<sequence length="362" mass="40056">MLHELQSLKQLSTCRIAIVRSLPALSDLLCTVPALRALRAAFPQAEITLIAPASARFFVERFSHYLDQFLEFPGYPGIPEIPPLVHKLPEFLLKAQGQHFDLALQMYDSGTISNSFTALLGARINAGFHLLEHYCPNPDYFLSYPHNEPEIWRHLRLMEFLGIPLQGDELEFPLQNEDFGVLQHISDKYVCIHPGASLPEKRWSLKSFAIVADAIAASGYQVVLTGIASEANLTQSLAAMMRCKPIDLAGKTSLGAIAALLSKASLLVCNDTGVSHLADALKVKSVVIFTNASMYRWAPLNREIHRSLSPSFIQMTDVEELFVDSTINLGDTKFGGFYFPVIPEVVITQVEDLLAMEASNVT</sequence>